<dbReference type="Proteomes" id="UP000326565">
    <property type="component" value="Unassembled WGS sequence"/>
</dbReference>
<keyword evidence="2" id="KW-0804">Transcription</keyword>
<dbReference type="GO" id="GO:0003677">
    <property type="term" value="F:DNA binding"/>
    <property type="evidence" value="ECO:0007669"/>
    <property type="project" value="InterPro"/>
</dbReference>
<evidence type="ECO:0000259" key="4">
    <source>
        <dbReference type="Pfam" id="PF04082"/>
    </source>
</evidence>
<gene>
    <name evidence="5" type="ORF">BDV29DRAFT_189364</name>
</gene>
<dbReference type="AlphaFoldDB" id="A0A5N5X7C8"/>
<organism evidence="5 6">
    <name type="scientific">Aspergillus leporis</name>
    <dbReference type="NCBI Taxonomy" id="41062"/>
    <lineage>
        <taxon>Eukaryota</taxon>
        <taxon>Fungi</taxon>
        <taxon>Dikarya</taxon>
        <taxon>Ascomycota</taxon>
        <taxon>Pezizomycotina</taxon>
        <taxon>Eurotiomycetes</taxon>
        <taxon>Eurotiomycetidae</taxon>
        <taxon>Eurotiales</taxon>
        <taxon>Aspergillaceae</taxon>
        <taxon>Aspergillus</taxon>
        <taxon>Aspergillus subgen. Circumdati</taxon>
    </lineage>
</organism>
<keyword evidence="6" id="KW-1185">Reference proteome</keyword>
<dbReference type="GO" id="GO:0008270">
    <property type="term" value="F:zinc ion binding"/>
    <property type="evidence" value="ECO:0007669"/>
    <property type="project" value="InterPro"/>
</dbReference>
<evidence type="ECO:0000256" key="2">
    <source>
        <dbReference type="ARBA" id="ARBA00023163"/>
    </source>
</evidence>
<dbReference type="OrthoDB" id="10261408at2759"/>
<evidence type="ECO:0000256" key="3">
    <source>
        <dbReference type="ARBA" id="ARBA00023242"/>
    </source>
</evidence>
<evidence type="ECO:0000256" key="1">
    <source>
        <dbReference type="ARBA" id="ARBA00023015"/>
    </source>
</evidence>
<dbReference type="InterPro" id="IPR007219">
    <property type="entry name" value="XnlR_reg_dom"/>
</dbReference>
<proteinExistence type="predicted"/>
<evidence type="ECO:0000313" key="5">
    <source>
        <dbReference type="EMBL" id="KAB8076576.1"/>
    </source>
</evidence>
<reference evidence="5 6" key="1">
    <citation type="submission" date="2019-04" db="EMBL/GenBank/DDBJ databases">
        <title>Friends and foes A comparative genomics study of 23 Aspergillus species from section Flavi.</title>
        <authorList>
            <consortium name="DOE Joint Genome Institute"/>
            <person name="Kjaerbolling I."/>
            <person name="Vesth T."/>
            <person name="Frisvad J.C."/>
            <person name="Nybo J.L."/>
            <person name="Theobald S."/>
            <person name="Kildgaard S."/>
            <person name="Isbrandt T."/>
            <person name="Kuo A."/>
            <person name="Sato A."/>
            <person name="Lyhne E.K."/>
            <person name="Kogle M.E."/>
            <person name="Wiebenga A."/>
            <person name="Kun R.S."/>
            <person name="Lubbers R.J."/>
            <person name="Makela M.R."/>
            <person name="Barry K."/>
            <person name="Chovatia M."/>
            <person name="Clum A."/>
            <person name="Daum C."/>
            <person name="Haridas S."/>
            <person name="He G."/>
            <person name="LaButti K."/>
            <person name="Lipzen A."/>
            <person name="Mondo S."/>
            <person name="Riley R."/>
            <person name="Salamov A."/>
            <person name="Simmons B.A."/>
            <person name="Magnuson J.K."/>
            <person name="Henrissat B."/>
            <person name="Mortensen U.H."/>
            <person name="Larsen T.O."/>
            <person name="Devries R.P."/>
            <person name="Grigoriev I.V."/>
            <person name="Machida M."/>
            <person name="Baker S.E."/>
            <person name="Andersen M.R."/>
        </authorList>
    </citation>
    <scope>NUCLEOTIDE SEQUENCE [LARGE SCALE GENOMIC DNA]</scope>
    <source>
        <strain evidence="5 6">CBS 151.66</strain>
    </source>
</reference>
<keyword evidence="1" id="KW-0805">Transcription regulation</keyword>
<dbReference type="Pfam" id="PF04082">
    <property type="entry name" value="Fungal_trans"/>
    <property type="match status" value="1"/>
</dbReference>
<dbReference type="GO" id="GO:0006351">
    <property type="term" value="P:DNA-templated transcription"/>
    <property type="evidence" value="ECO:0007669"/>
    <property type="project" value="InterPro"/>
</dbReference>
<name>A0A5N5X7C8_9EURO</name>
<dbReference type="EMBL" id="ML732179">
    <property type="protein sequence ID" value="KAB8076576.1"/>
    <property type="molecule type" value="Genomic_DNA"/>
</dbReference>
<protein>
    <recommendedName>
        <fullName evidence="4">Xylanolytic transcriptional activator regulatory domain-containing protein</fullName>
    </recommendedName>
</protein>
<sequence length="277" mass="31234">MPESGTARFHFRFQGCSASYRRKEHLHHLGTQHTGAQAASCLFCDRTFCGRKARRCFENRVTQPETPDAHSWPSASLDLPNSMFDNDGPETKIEQWPILHRATFSASHESSLLLYSVVMIGMWVSGKDSCRKSALDLHSRLGSITRDQQAAWQDLTIQADRTASAWPIATYQGPSLSVWGILTALVRTCLRRNIFLYPVMLGRVEEIKRLGLVLHKVCKICRSTCQGESQEASDSRLLRLSNLGFPGPDSNELWEAGSNPELSNLLAKIYKHRILYK</sequence>
<keyword evidence="3" id="KW-0539">Nucleus</keyword>
<accession>A0A5N5X7C8</accession>
<evidence type="ECO:0000313" key="6">
    <source>
        <dbReference type="Proteomes" id="UP000326565"/>
    </source>
</evidence>
<feature type="domain" description="Xylanolytic transcriptional activator regulatory" evidence="4">
    <location>
        <begin position="94"/>
        <end position="147"/>
    </location>
</feature>